<dbReference type="GO" id="GO:0004822">
    <property type="term" value="F:isoleucine-tRNA ligase activity"/>
    <property type="evidence" value="ECO:0007669"/>
    <property type="project" value="UniProtKB-UniRule"/>
</dbReference>
<dbReference type="InterPro" id="IPR023585">
    <property type="entry name" value="Ile-tRNA-ligase_type1"/>
</dbReference>
<dbReference type="CDD" id="cd00818">
    <property type="entry name" value="IleRS_core"/>
    <property type="match status" value="1"/>
</dbReference>
<dbReference type="FunFam" id="3.90.740.10:FF:000006">
    <property type="entry name" value="Isoleucine--tRNA ligase"/>
    <property type="match status" value="1"/>
</dbReference>
<dbReference type="InterPro" id="IPR014729">
    <property type="entry name" value="Rossmann-like_a/b/a_fold"/>
</dbReference>
<comment type="catalytic activity">
    <reaction evidence="13 14">
        <text>tRNA(Ile) + L-isoleucine + ATP = L-isoleucyl-tRNA(Ile) + AMP + diphosphate</text>
        <dbReference type="Rhea" id="RHEA:11060"/>
        <dbReference type="Rhea" id="RHEA-COMP:9666"/>
        <dbReference type="Rhea" id="RHEA-COMP:9695"/>
        <dbReference type="ChEBI" id="CHEBI:30616"/>
        <dbReference type="ChEBI" id="CHEBI:33019"/>
        <dbReference type="ChEBI" id="CHEBI:58045"/>
        <dbReference type="ChEBI" id="CHEBI:78442"/>
        <dbReference type="ChEBI" id="CHEBI:78528"/>
        <dbReference type="ChEBI" id="CHEBI:456215"/>
        <dbReference type="EC" id="6.1.1.5"/>
    </reaction>
</comment>
<dbReference type="InterPro" id="IPR013155">
    <property type="entry name" value="M/V/L/I-tRNA-synth_anticd-bd"/>
</dbReference>
<keyword evidence="6 14" id="KW-0479">Metal-binding</keyword>
<feature type="binding site" evidence="14">
    <location>
        <position position="914"/>
    </location>
    <ligand>
        <name>Zn(2+)</name>
        <dbReference type="ChEBI" id="CHEBI:29105"/>
    </ligand>
</feature>
<dbReference type="PROSITE" id="PS00178">
    <property type="entry name" value="AA_TRNA_LIGASE_I"/>
    <property type="match status" value="1"/>
</dbReference>
<dbReference type="Proteomes" id="UP000051181">
    <property type="component" value="Unassembled WGS sequence"/>
</dbReference>
<comment type="caution">
    <text evidence="18">The sequence shown here is derived from an EMBL/GenBank/DDBJ whole genome shotgun (WGS) entry which is preliminary data.</text>
</comment>
<proteinExistence type="inferred from homology"/>
<evidence type="ECO:0000313" key="18">
    <source>
        <dbReference type="EMBL" id="KRK18498.1"/>
    </source>
</evidence>
<dbReference type="GO" id="GO:0006428">
    <property type="term" value="P:isoleucyl-tRNA aminoacylation"/>
    <property type="evidence" value="ECO:0007669"/>
    <property type="project" value="UniProtKB-UniRule"/>
</dbReference>
<evidence type="ECO:0000256" key="7">
    <source>
        <dbReference type="ARBA" id="ARBA00022741"/>
    </source>
</evidence>
<dbReference type="Gene3D" id="1.10.10.830">
    <property type="entry name" value="Ile-tRNA synthetase CP2 domain-like"/>
    <property type="match status" value="1"/>
</dbReference>
<dbReference type="InterPro" id="IPR009008">
    <property type="entry name" value="Val/Leu/Ile-tRNA-synth_edit"/>
</dbReference>
<dbReference type="CDD" id="cd07960">
    <property type="entry name" value="Anticodon_Ia_Ile_BEm"/>
    <property type="match status" value="1"/>
</dbReference>
<dbReference type="SUPFAM" id="SSF47323">
    <property type="entry name" value="Anticodon-binding domain of a subclass of class I aminoacyl-tRNA synthetases"/>
    <property type="match status" value="1"/>
</dbReference>
<feature type="binding site" evidence="14">
    <location>
        <position position="601"/>
    </location>
    <ligand>
        <name>ATP</name>
        <dbReference type="ChEBI" id="CHEBI:30616"/>
    </ligand>
</feature>
<reference evidence="18 19" key="1">
    <citation type="journal article" date="2015" name="Genome Announc.">
        <title>Expanding the biotechnology potential of lactobacilli through comparative genomics of 213 strains and associated genera.</title>
        <authorList>
            <person name="Sun Z."/>
            <person name="Harris H.M."/>
            <person name="McCann A."/>
            <person name="Guo C."/>
            <person name="Argimon S."/>
            <person name="Zhang W."/>
            <person name="Yang X."/>
            <person name="Jeffery I.B."/>
            <person name="Cooney J.C."/>
            <person name="Kagawa T.F."/>
            <person name="Liu W."/>
            <person name="Song Y."/>
            <person name="Salvetti E."/>
            <person name="Wrobel A."/>
            <person name="Rasinkangas P."/>
            <person name="Parkhill J."/>
            <person name="Rea M.C."/>
            <person name="O'Sullivan O."/>
            <person name="Ritari J."/>
            <person name="Douillard F.P."/>
            <person name="Paul Ross R."/>
            <person name="Yang R."/>
            <person name="Briner A.E."/>
            <person name="Felis G.E."/>
            <person name="de Vos W.M."/>
            <person name="Barrangou R."/>
            <person name="Klaenhammer T.R."/>
            <person name="Caufield P.W."/>
            <person name="Cui Y."/>
            <person name="Zhang H."/>
            <person name="O'Toole P.W."/>
        </authorList>
    </citation>
    <scope>NUCLEOTIDE SEQUENCE [LARGE SCALE GENOMIC DNA]</scope>
    <source>
        <strain evidence="18 19">DSM 20001</strain>
    </source>
</reference>
<keyword evidence="5 14" id="KW-0436">Ligase</keyword>
<dbReference type="eggNOG" id="COG0060">
    <property type="taxonomic scope" value="Bacteria"/>
</dbReference>
<dbReference type="PANTHER" id="PTHR42765:SF1">
    <property type="entry name" value="ISOLEUCINE--TRNA LIGASE, MITOCHONDRIAL"/>
    <property type="match status" value="1"/>
</dbReference>
<dbReference type="GO" id="GO:0002161">
    <property type="term" value="F:aminoacyl-tRNA deacylase activity"/>
    <property type="evidence" value="ECO:0007669"/>
    <property type="project" value="InterPro"/>
</dbReference>
<dbReference type="Pfam" id="PF08264">
    <property type="entry name" value="Anticodon_1"/>
    <property type="match status" value="1"/>
</dbReference>
<dbReference type="InterPro" id="IPR050081">
    <property type="entry name" value="Ile-tRNA_ligase"/>
</dbReference>
<comment type="domain">
    <text evidence="14">IleRS has two distinct active sites: one for aminoacylation and one for editing. The misactivated valine is translocated from the active site to the editing site, which sterically excludes the correctly activated isoleucine. The single editing site contains two valyl binding pockets, one specific for each substrate (Val-AMP or Val-tRNA(Ile)).</text>
</comment>
<dbReference type="SUPFAM" id="SSF52374">
    <property type="entry name" value="Nucleotidylyl transferase"/>
    <property type="match status" value="1"/>
</dbReference>
<evidence type="ECO:0000256" key="3">
    <source>
        <dbReference type="ARBA" id="ARBA00011245"/>
    </source>
</evidence>
<dbReference type="InterPro" id="IPR009080">
    <property type="entry name" value="tRNAsynth_Ia_anticodon-bd"/>
</dbReference>
<dbReference type="GO" id="GO:0000049">
    <property type="term" value="F:tRNA binding"/>
    <property type="evidence" value="ECO:0007669"/>
    <property type="project" value="InterPro"/>
</dbReference>
<dbReference type="InterPro" id="IPR002300">
    <property type="entry name" value="aa-tRNA-synth_Ia"/>
</dbReference>
<evidence type="ECO:0000256" key="4">
    <source>
        <dbReference type="ARBA" id="ARBA00022490"/>
    </source>
</evidence>
<dbReference type="PRINTS" id="PR00984">
    <property type="entry name" value="TRNASYNTHILE"/>
</dbReference>
<sequence>MLMRVKDTLNLGKTKFPMRGNLPVREAEWQKAWEENNLYQQRQKLNEGKPTFVLHDGPPYANGNIHIGHALNKISKDIIVRFKSMSGFRAPYVPGWDTHGLPIEQQLTKQGYDRKKMSISEFRALCHKYALEQVDKQRTDFKRLGVSADWDRPYLTLAPEFEAHEVRVFGEMAKKGYIYRGNKPIHWSPSSESALAEAELEYKDIESPSAYYGEQVKDGKGILDTDTYFVVWTTTPWTIPASEGIVVEAEYDYSVVQPAGEDRKFVVASELINTLAEKAGWQDVKVLKTLKGQDMEYMTAQHPFYQERELLVMLGDYVTLDSGTGLVHTAPGLGDDDFKVGKKYGLDILSPVDDQGRLTDEAPGFEGLFYEDANKLSIKKVEDAGLMLKQEPYLHSYPMDWRTKKPVIFRSTPQWFASVDAFRDQILAAIEKVSFTPDWGKTRLYNMIRDRGDWVISRQRVWGVPLPIFYGEDGEAIITPETIDHVADLFAKHGSSVWFDREAKDLLPEGFTSEHSPNGQFTKETDIMDVWFDSGSSHQGVLAERDYLTYPADLYLEGSDQYRGWFNSSLITSVAVSGEAPYKQILSQGFTMDKDGHKMSKSLGNTIAPSKIIKQMGAEILRLWVATVDSSADVRVSMEGFKQVSDSYRKIRNTLRFLLANTTDFDPATDALDYSELQSVDKYLMIRLNQVKAASLAAYNKYDFATVYKQISNFITVDLSAFYLDFAKDIVYIEAADDPKRRAMQTVMYNVLVDLTKLLTPILPHTTEEVWGFLHEPEDYVQLAEMPVVDHFADEAELQELWTNFMDLRSDVLKALEEARDAKVIGKSLEAKVTLYPNETVKTLLNALDANVMQILIVSDLEVADAASAPADAADFGDVKVVVEHAAGEVCPRCRMTRTDVGVDPKLPAFCGRCAKIVEEHFPEAVTEGFED</sequence>
<keyword evidence="7 14" id="KW-0547">Nucleotide-binding</keyword>
<keyword evidence="11 14" id="KW-0030">Aminoacyl-tRNA synthetase</keyword>
<evidence type="ECO:0000259" key="17">
    <source>
        <dbReference type="Pfam" id="PF08264"/>
    </source>
</evidence>
<comment type="cofactor">
    <cofactor evidence="14">
        <name>Zn(2+)</name>
        <dbReference type="ChEBI" id="CHEBI:29105"/>
    </cofactor>
    <text evidence="14">Binds 1 zinc ion per subunit.</text>
</comment>
<evidence type="ECO:0000313" key="19">
    <source>
        <dbReference type="Proteomes" id="UP000051181"/>
    </source>
</evidence>
<feature type="binding site" evidence="14">
    <location>
        <position position="911"/>
    </location>
    <ligand>
        <name>Zn(2+)</name>
        <dbReference type="ChEBI" id="CHEBI:29105"/>
    </ligand>
</feature>
<keyword evidence="9 14" id="KW-0067">ATP-binding</keyword>
<dbReference type="EC" id="6.1.1.5" evidence="14"/>
<keyword evidence="8 14" id="KW-0862">Zinc</keyword>
<dbReference type="Gene3D" id="1.10.730.20">
    <property type="match status" value="1"/>
</dbReference>
<feature type="binding site" evidence="14">
    <location>
        <position position="894"/>
    </location>
    <ligand>
        <name>Zn(2+)</name>
        <dbReference type="ChEBI" id="CHEBI:29105"/>
    </ligand>
</feature>
<dbReference type="Pfam" id="PF06827">
    <property type="entry name" value="zf-FPG_IleRS"/>
    <property type="match status" value="1"/>
</dbReference>
<evidence type="ECO:0000256" key="9">
    <source>
        <dbReference type="ARBA" id="ARBA00022840"/>
    </source>
</evidence>
<protein>
    <recommendedName>
        <fullName evidence="14">Isoleucine--tRNA ligase</fullName>
        <ecNumber evidence="14">6.1.1.5</ecNumber>
    </recommendedName>
    <alternativeName>
        <fullName evidence="14">Isoleucyl-tRNA synthetase</fullName>
        <shortName evidence="14">IleRS</shortName>
    </alternativeName>
</protein>
<dbReference type="PATRIC" id="fig|913848.6.peg.461"/>
<comment type="similarity">
    <text evidence="2 14">Belongs to the class-I aminoacyl-tRNA synthetase family. IleS type 1 subfamily.</text>
</comment>
<name>A0A0R1FGT9_9LACO</name>
<feature type="domain" description="Methionyl/Valyl/Leucyl/Isoleucyl-tRNA synthetase anticodon-binding" evidence="17">
    <location>
        <begin position="681"/>
        <end position="834"/>
    </location>
</feature>
<evidence type="ECO:0000256" key="12">
    <source>
        <dbReference type="ARBA" id="ARBA00025217"/>
    </source>
</evidence>
<dbReference type="GO" id="GO:0005829">
    <property type="term" value="C:cytosol"/>
    <property type="evidence" value="ECO:0007669"/>
    <property type="project" value="TreeGrafter"/>
</dbReference>
<dbReference type="FunFam" id="1.10.10.830:FF:000001">
    <property type="entry name" value="Isoleucine--tRNA ligase"/>
    <property type="match status" value="1"/>
</dbReference>
<comment type="subunit">
    <text evidence="3 14">Monomer.</text>
</comment>
<feature type="binding site" evidence="14">
    <location>
        <position position="891"/>
    </location>
    <ligand>
        <name>Zn(2+)</name>
        <dbReference type="ChEBI" id="CHEBI:29105"/>
    </ligand>
</feature>
<dbReference type="InterPro" id="IPR001412">
    <property type="entry name" value="aa-tRNA-synth_I_CS"/>
</dbReference>
<evidence type="ECO:0000256" key="14">
    <source>
        <dbReference type="HAMAP-Rule" id="MF_02002"/>
    </source>
</evidence>
<dbReference type="AlphaFoldDB" id="A0A0R1FGT9"/>
<dbReference type="HAMAP" id="MF_02002">
    <property type="entry name" value="Ile_tRNA_synth_type1"/>
    <property type="match status" value="1"/>
</dbReference>
<dbReference type="FunFam" id="3.40.50.620:FF:000152">
    <property type="entry name" value="Isoleucine--tRNA ligase"/>
    <property type="match status" value="1"/>
</dbReference>
<dbReference type="InterPro" id="IPR010663">
    <property type="entry name" value="Znf_FPG/IleRS"/>
</dbReference>
<keyword evidence="10 14" id="KW-0648">Protein biosynthesis</keyword>
<evidence type="ECO:0000256" key="1">
    <source>
        <dbReference type="ARBA" id="ARBA00004496"/>
    </source>
</evidence>
<evidence type="ECO:0000256" key="11">
    <source>
        <dbReference type="ARBA" id="ARBA00023146"/>
    </source>
</evidence>
<dbReference type="EMBL" id="AZCN01000014">
    <property type="protein sequence ID" value="KRK18498.1"/>
    <property type="molecule type" value="Genomic_DNA"/>
</dbReference>
<dbReference type="FunFam" id="1.10.730.20:FF:000001">
    <property type="entry name" value="Isoleucine--tRNA ligase"/>
    <property type="match status" value="1"/>
</dbReference>
<dbReference type="NCBIfam" id="TIGR00392">
    <property type="entry name" value="ileS"/>
    <property type="match status" value="1"/>
</dbReference>
<feature type="domain" description="Aminoacyl-tRNA synthetase class Ia" evidence="15">
    <location>
        <begin position="29"/>
        <end position="637"/>
    </location>
</feature>
<dbReference type="SUPFAM" id="SSF50677">
    <property type="entry name" value="ValRS/IleRS/LeuRS editing domain"/>
    <property type="match status" value="1"/>
</dbReference>
<feature type="short sequence motif" description="'HIGH' region" evidence="14">
    <location>
        <begin position="59"/>
        <end position="69"/>
    </location>
</feature>
<comment type="function">
    <text evidence="12 14">Catalyzes the attachment of isoleucine to tRNA(Ile). As IleRS can inadvertently accommodate and process structurally similar amino acids such as valine, to avoid such errors it has two additional distinct tRNA(Ile)-dependent editing activities. One activity is designated as 'pretransfer' editing and involves the hydrolysis of activated Val-AMP. The other activity is designated 'posttransfer' editing and involves deacylation of mischarged Val-tRNA(Ile).</text>
</comment>
<accession>A0A0R1FGT9</accession>
<organism evidence="18 19">
    <name type="scientific">Loigolactobacillus coryniformis subsp. coryniformis KCTC 3167 = DSM 20001</name>
    <dbReference type="NCBI Taxonomy" id="913848"/>
    <lineage>
        <taxon>Bacteria</taxon>
        <taxon>Bacillati</taxon>
        <taxon>Bacillota</taxon>
        <taxon>Bacilli</taxon>
        <taxon>Lactobacillales</taxon>
        <taxon>Lactobacillaceae</taxon>
        <taxon>Loigolactobacillus</taxon>
    </lineage>
</organism>
<dbReference type="InterPro" id="IPR033708">
    <property type="entry name" value="Anticodon_Ile_BEm"/>
</dbReference>
<evidence type="ECO:0000256" key="6">
    <source>
        <dbReference type="ARBA" id="ARBA00022723"/>
    </source>
</evidence>
<evidence type="ECO:0000256" key="8">
    <source>
        <dbReference type="ARBA" id="ARBA00022833"/>
    </source>
</evidence>
<dbReference type="GO" id="GO:0008270">
    <property type="term" value="F:zinc ion binding"/>
    <property type="evidence" value="ECO:0007669"/>
    <property type="project" value="UniProtKB-UniRule"/>
</dbReference>
<dbReference type="Gene3D" id="3.40.50.620">
    <property type="entry name" value="HUPs"/>
    <property type="match status" value="2"/>
</dbReference>
<dbReference type="PANTHER" id="PTHR42765">
    <property type="entry name" value="SOLEUCYL-TRNA SYNTHETASE"/>
    <property type="match status" value="1"/>
</dbReference>
<evidence type="ECO:0000256" key="10">
    <source>
        <dbReference type="ARBA" id="ARBA00022917"/>
    </source>
</evidence>
<evidence type="ECO:0000256" key="2">
    <source>
        <dbReference type="ARBA" id="ARBA00006887"/>
    </source>
</evidence>
<feature type="short sequence motif" description="'KMSKS' region" evidence="14">
    <location>
        <begin position="598"/>
        <end position="602"/>
    </location>
</feature>
<gene>
    <name evidence="14" type="primary">ileS</name>
    <name evidence="18" type="ORF">FD22_GL000451</name>
</gene>
<dbReference type="GO" id="GO:0005524">
    <property type="term" value="F:ATP binding"/>
    <property type="evidence" value="ECO:0007669"/>
    <property type="project" value="UniProtKB-UniRule"/>
</dbReference>
<feature type="domain" description="Zinc finger FPG/IleRS-type" evidence="16">
    <location>
        <begin position="888"/>
        <end position="916"/>
    </location>
</feature>
<feature type="binding site" evidence="14">
    <location>
        <position position="557"/>
    </location>
    <ligand>
        <name>L-isoleucyl-5'-AMP</name>
        <dbReference type="ChEBI" id="CHEBI:178002"/>
    </ligand>
</feature>
<evidence type="ECO:0000259" key="15">
    <source>
        <dbReference type="Pfam" id="PF00133"/>
    </source>
</evidence>
<evidence type="ECO:0000256" key="13">
    <source>
        <dbReference type="ARBA" id="ARBA00048359"/>
    </source>
</evidence>
<dbReference type="InterPro" id="IPR002301">
    <property type="entry name" value="Ile-tRNA-ligase"/>
</dbReference>
<keyword evidence="4 14" id="KW-0963">Cytoplasm</keyword>
<evidence type="ECO:0000259" key="16">
    <source>
        <dbReference type="Pfam" id="PF06827"/>
    </source>
</evidence>
<evidence type="ECO:0000256" key="5">
    <source>
        <dbReference type="ARBA" id="ARBA00022598"/>
    </source>
</evidence>
<dbReference type="Gene3D" id="3.90.740.10">
    <property type="entry name" value="Valyl/Leucyl/Isoleucyl-tRNA synthetase, editing domain"/>
    <property type="match status" value="1"/>
</dbReference>
<dbReference type="Pfam" id="PF00133">
    <property type="entry name" value="tRNA-synt_1"/>
    <property type="match status" value="1"/>
</dbReference>
<comment type="subcellular location">
    <subcellularLocation>
        <location evidence="1 14">Cytoplasm</location>
    </subcellularLocation>
</comment>